<name>A0A5C5WUN0_9BACT</name>
<protein>
    <recommendedName>
        <fullName evidence="4">HEAT repeat protein</fullName>
    </recommendedName>
</protein>
<comment type="caution">
    <text evidence="2">The sequence shown here is derived from an EMBL/GenBank/DDBJ whole genome shotgun (WGS) entry which is preliminary data.</text>
</comment>
<keyword evidence="1" id="KW-0732">Signal</keyword>
<evidence type="ECO:0000313" key="3">
    <source>
        <dbReference type="Proteomes" id="UP000316598"/>
    </source>
</evidence>
<dbReference type="RefSeq" id="WP_146513728.1">
    <property type="nucleotide sequence ID" value="NZ_SJPI01000001.1"/>
</dbReference>
<sequence length="312" mass="34622" precursor="true">MKFARLILAIWLSANAMSNANAQSPRSTSPLDRVWLEPKRPTQSQSDWYPQAIEPLEGRIVEFDDKQLSIAEGQTKDKTIVAARRVLWIEPGEVSDGERRVIDAFENGDNRAVLADLAEVLKARPPVWRQQWLTMLGANSAKLSGRAKISLELVSQLDRRPLPAMVVAWAPIAWTPERSNDPTIQSSLARLQDPSPLTQLVAASWLLSSSHRNDALETIQTLATNEDRPSVMTLARCLLWTTASPPEVKANYQQWLDELETIPISLSVGPTVSLQRKLQAAGLSQAANALEWSLELTPVHPHPALMTNRVSP</sequence>
<dbReference type="AlphaFoldDB" id="A0A5C5WUN0"/>
<proteinExistence type="predicted"/>
<dbReference type="EMBL" id="SJPI01000001">
    <property type="protein sequence ID" value="TWT53522.1"/>
    <property type="molecule type" value="Genomic_DNA"/>
</dbReference>
<feature type="chain" id="PRO_5022923042" description="HEAT repeat protein" evidence="1">
    <location>
        <begin position="23"/>
        <end position="312"/>
    </location>
</feature>
<keyword evidence="3" id="KW-1185">Reference proteome</keyword>
<dbReference type="Proteomes" id="UP000316598">
    <property type="component" value="Unassembled WGS sequence"/>
</dbReference>
<feature type="signal peptide" evidence="1">
    <location>
        <begin position="1"/>
        <end position="22"/>
    </location>
</feature>
<accession>A0A5C5WUN0</accession>
<reference evidence="2 3" key="1">
    <citation type="submission" date="2019-02" db="EMBL/GenBank/DDBJ databases">
        <title>Deep-cultivation of Planctomycetes and their phenomic and genomic characterization uncovers novel biology.</title>
        <authorList>
            <person name="Wiegand S."/>
            <person name="Jogler M."/>
            <person name="Boedeker C."/>
            <person name="Pinto D."/>
            <person name="Vollmers J."/>
            <person name="Rivas-Marin E."/>
            <person name="Kohn T."/>
            <person name="Peeters S.H."/>
            <person name="Heuer A."/>
            <person name="Rast P."/>
            <person name="Oberbeckmann S."/>
            <person name="Bunk B."/>
            <person name="Jeske O."/>
            <person name="Meyerdierks A."/>
            <person name="Storesund J.E."/>
            <person name="Kallscheuer N."/>
            <person name="Luecker S."/>
            <person name="Lage O.M."/>
            <person name="Pohl T."/>
            <person name="Merkel B.J."/>
            <person name="Hornburger P."/>
            <person name="Mueller R.-W."/>
            <person name="Bruemmer F."/>
            <person name="Labrenz M."/>
            <person name="Spormann A.M."/>
            <person name="Op Den Camp H."/>
            <person name="Overmann J."/>
            <person name="Amann R."/>
            <person name="Jetten M.S.M."/>
            <person name="Mascher T."/>
            <person name="Medema M.H."/>
            <person name="Devos D.P."/>
            <person name="Kaster A.-K."/>
            <person name="Ovreas L."/>
            <person name="Rohde M."/>
            <person name="Galperin M.Y."/>
            <person name="Jogler C."/>
        </authorList>
    </citation>
    <scope>NUCLEOTIDE SEQUENCE [LARGE SCALE GENOMIC DNA]</scope>
    <source>
        <strain evidence="2 3">Pla22</strain>
    </source>
</reference>
<evidence type="ECO:0000313" key="2">
    <source>
        <dbReference type="EMBL" id="TWT53522.1"/>
    </source>
</evidence>
<evidence type="ECO:0008006" key="4">
    <source>
        <dbReference type="Google" id="ProtNLM"/>
    </source>
</evidence>
<evidence type="ECO:0000256" key="1">
    <source>
        <dbReference type="SAM" id="SignalP"/>
    </source>
</evidence>
<gene>
    <name evidence="2" type="ORF">Pla22_11510</name>
</gene>
<dbReference type="OrthoDB" id="266772at2"/>
<organism evidence="2 3">
    <name type="scientific">Rubripirellula amarantea</name>
    <dbReference type="NCBI Taxonomy" id="2527999"/>
    <lineage>
        <taxon>Bacteria</taxon>
        <taxon>Pseudomonadati</taxon>
        <taxon>Planctomycetota</taxon>
        <taxon>Planctomycetia</taxon>
        <taxon>Pirellulales</taxon>
        <taxon>Pirellulaceae</taxon>
        <taxon>Rubripirellula</taxon>
    </lineage>
</organism>